<comment type="caution">
    <text evidence="1">The sequence shown here is derived from an EMBL/GenBank/DDBJ whole genome shotgun (WGS) entry which is preliminary data.</text>
</comment>
<keyword evidence="2" id="KW-1185">Reference proteome</keyword>
<proteinExistence type="predicted"/>
<name>A0ABR4QM70_9CEST</name>
<evidence type="ECO:0000313" key="2">
    <source>
        <dbReference type="Proteomes" id="UP001651158"/>
    </source>
</evidence>
<dbReference type="EMBL" id="JAKROA010000002">
    <property type="protein sequence ID" value="KAL5110559.1"/>
    <property type="molecule type" value="Genomic_DNA"/>
</dbReference>
<reference evidence="1 2" key="1">
    <citation type="journal article" date="2022" name="Front. Cell. Infect. Microbiol.">
        <title>The Genomes of Two Strains of Taenia crassiceps the Animal Model for the Study of Human Cysticercosis.</title>
        <authorList>
            <person name="Bobes R.J."/>
            <person name="Estrada K."/>
            <person name="Rios-Valencia D.G."/>
            <person name="Calderon-Gallegos A."/>
            <person name="de la Torre P."/>
            <person name="Carrero J.C."/>
            <person name="Sanchez-Flores A."/>
            <person name="Laclette J.P."/>
        </authorList>
    </citation>
    <scope>NUCLEOTIDE SEQUENCE [LARGE SCALE GENOMIC DNA]</scope>
    <source>
        <strain evidence="1">WFUcys</strain>
    </source>
</reference>
<dbReference type="Proteomes" id="UP001651158">
    <property type="component" value="Unassembled WGS sequence"/>
</dbReference>
<sequence>MNNPESVNLGVCGFLPILHVDMHRTSSRMRGQMHSLHAIPSDSDWLSSRSNQTRTLPSPLGMQLLSLLALGVFKLRPPDRYHFFAQIRQQKISTLTPALKN</sequence>
<organism evidence="1 2">
    <name type="scientific">Taenia crassiceps</name>
    <dbReference type="NCBI Taxonomy" id="6207"/>
    <lineage>
        <taxon>Eukaryota</taxon>
        <taxon>Metazoa</taxon>
        <taxon>Spiralia</taxon>
        <taxon>Lophotrochozoa</taxon>
        <taxon>Platyhelminthes</taxon>
        <taxon>Cestoda</taxon>
        <taxon>Eucestoda</taxon>
        <taxon>Cyclophyllidea</taxon>
        <taxon>Taeniidae</taxon>
        <taxon>Taenia</taxon>
    </lineage>
</organism>
<gene>
    <name evidence="1" type="ORF">TcWFU_006664</name>
</gene>
<evidence type="ECO:0000313" key="1">
    <source>
        <dbReference type="EMBL" id="KAL5110559.1"/>
    </source>
</evidence>
<protein>
    <submittedName>
        <fullName evidence="1">Uncharacterized protein</fullName>
    </submittedName>
</protein>
<accession>A0ABR4QM70</accession>